<feature type="domain" description="Leucine-binding protein" evidence="3">
    <location>
        <begin position="74"/>
        <end position="274"/>
    </location>
</feature>
<accession>A0ABU9U9I0</accession>
<reference evidence="4 5" key="1">
    <citation type="submission" date="2024-03" db="EMBL/GenBank/DDBJ databases">
        <title>Ignisphaera cupida sp. nov., a hyperthermophilic hydrolytic archaeon from a hot spring of Kamchatka, and proposal of Ignisphaeraceae fam. nov.</title>
        <authorList>
            <person name="Podosokorskaya O.A."/>
            <person name="Elcheninov A.G."/>
            <person name="Maltseva A.I."/>
            <person name="Zayulina K.S."/>
            <person name="Novikov A."/>
            <person name="Merkel A.Y."/>
        </authorList>
    </citation>
    <scope>NUCLEOTIDE SEQUENCE [LARGE SCALE GENOMIC DNA]</scope>
    <source>
        <strain evidence="4 5">38H-sp</strain>
    </source>
</reference>
<protein>
    <submittedName>
        <fullName evidence="4">ABC transporter substrate-binding protein</fullName>
    </submittedName>
</protein>
<dbReference type="PANTHER" id="PTHR30483:SF6">
    <property type="entry name" value="PERIPLASMIC BINDING PROTEIN OF ABC TRANSPORTER FOR NATURAL AMINO ACIDS"/>
    <property type="match status" value="1"/>
</dbReference>
<gene>
    <name evidence="4" type="ORF">WKV44_02080</name>
</gene>
<evidence type="ECO:0000256" key="1">
    <source>
        <dbReference type="ARBA" id="ARBA00010062"/>
    </source>
</evidence>
<comment type="similarity">
    <text evidence="1">Belongs to the leucine-binding protein family.</text>
</comment>
<keyword evidence="2" id="KW-0732">Signal</keyword>
<evidence type="ECO:0000313" key="4">
    <source>
        <dbReference type="EMBL" id="MEM5947323.1"/>
    </source>
</evidence>
<proteinExistence type="inferred from homology"/>
<dbReference type="PANTHER" id="PTHR30483">
    <property type="entry name" value="LEUCINE-SPECIFIC-BINDING PROTEIN"/>
    <property type="match status" value="1"/>
</dbReference>
<dbReference type="Pfam" id="PF13458">
    <property type="entry name" value="Peripla_BP_6"/>
    <property type="match status" value="1"/>
</dbReference>
<evidence type="ECO:0000259" key="3">
    <source>
        <dbReference type="Pfam" id="PF13458"/>
    </source>
</evidence>
<dbReference type="RefSeq" id="WP_420068772.1">
    <property type="nucleotide sequence ID" value="NZ_JBCHKQ010000001.1"/>
</dbReference>
<dbReference type="EMBL" id="JBCHKQ010000001">
    <property type="protein sequence ID" value="MEM5947323.1"/>
    <property type="molecule type" value="Genomic_DNA"/>
</dbReference>
<dbReference type="InterPro" id="IPR051010">
    <property type="entry name" value="BCAA_transport"/>
</dbReference>
<sequence>MAKCKKGFFIPVFFVFLLAFFFAGCKEDDKVVYKIVFLLPLGSHELANLANDMRYIAGEFYKKKVKDNPVLKEKGVSVEFEYIDTMADAALTVDRMRAFIIHNPDILAFMGPVLSRTAIPAGSIAQQVGIPMISSMATHPSVTKNRGYVFAMLPDNLLQVRALVRFVRENLGVHNAAVVYDPKDDYSRDMADYFKRIFPATGGKISGFFADSVLDSNVVSSIKSQGVEVVFAPLFGNNLLSVYNILKNSGFGGTMIGGDSWDSVDESVSNVVDGYFSFFWDGAFYESESADFFINLSETKPELKNGFYNTVFCDSLFFLLEGLENMDIPSPKNLRDVLSSYIGGNIRKFAGILGDYRMDKVGKITGKIYIYKRMGGKDQLVVEIDPLE</sequence>
<dbReference type="Gene3D" id="3.40.50.2300">
    <property type="match status" value="2"/>
</dbReference>
<dbReference type="InterPro" id="IPR028081">
    <property type="entry name" value="Leu-bd"/>
</dbReference>
<dbReference type="PROSITE" id="PS51257">
    <property type="entry name" value="PROKAR_LIPOPROTEIN"/>
    <property type="match status" value="1"/>
</dbReference>
<dbReference type="SUPFAM" id="SSF53822">
    <property type="entry name" value="Periplasmic binding protein-like I"/>
    <property type="match status" value="1"/>
</dbReference>
<evidence type="ECO:0000256" key="2">
    <source>
        <dbReference type="ARBA" id="ARBA00022729"/>
    </source>
</evidence>
<organism evidence="4 5">
    <name type="scientific">Rarispira pelagica</name>
    <dbReference type="NCBI Taxonomy" id="3141764"/>
    <lineage>
        <taxon>Bacteria</taxon>
        <taxon>Pseudomonadati</taxon>
        <taxon>Spirochaetota</taxon>
        <taxon>Spirochaetia</taxon>
        <taxon>Winmispirales</taxon>
        <taxon>Winmispiraceae</taxon>
        <taxon>Rarispira</taxon>
    </lineage>
</organism>
<keyword evidence="5" id="KW-1185">Reference proteome</keyword>
<evidence type="ECO:0000313" key="5">
    <source>
        <dbReference type="Proteomes" id="UP001466331"/>
    </source>
</evidence>
<comment type="caution">
    <text evidence="4">The sequence shown here is derived from an EMBL/GenBank/DDBJ whole genome shotgun (WGS) entry which is preliminary data.</text>
</comment>
<dbReference type="Proteomes" id="UP001466331">
    <property type="component" value="Unassembled WGS sequence"/>
</dbReference>
<name>A0ABU9U9I0_9SPIR</name>
<dbReference type="InterPro" id="IPR028082">
    <property type="entry name" value="Peripla_BP_I"/>
</dbReference>